<evidence type="ECO:0000313" key="3">
    <source>
        <dbReference type="Proteomes" id="UP001497512"/>
    </source>
</evidence>
<name>A0ABP0U589_9BRYO</name>
<feature type="compositionally biased region" description="Pro residues" evidence="1">
    <location>
        <begin position="311"/>
        <end position="320"/>
    </location>
</feature>
<protein>
    <submittedName>
        <fullName evidence="2">Uncharacterized protein</fullName>
    </submittedName>
</protein>
<keyword evidence="3" id="KW-1185">Reference proteome</keyword>
<accession>A0ABP0U589</accession>
<feature type="compositionally biased region" description="Pro residues" evidence="1">
    <location>
        <begin position="238"/>
        <end position="251"/>
    </location>
</feature>
<feature type="compositionally biased region" description="Pro residues" evidence="1">
    <location>
        <begin position="285"/>
        <end position="296"/>
    </location>
</feature>
<dbReference type="EMBL" id="OZ019911">
    <property type="protein sequence ID" value="CAK9213203.1"/>
    <property type="molecule type" value="Genomic_DNA"/>
</dbReference>
<dbReference type="Proteomes" id="UP001497512">
    <property type="component" value="Chromosome 19"/>
</dbReference>
<feature type="compositionally biased region" description="Pro residues" evidence="1">
    <location>
        <begin position="164"/>
        <end position="178"/>
    </location>
</feature>
<feature type="region of interest" description="Disordered" evidence="1">
    <location>
        <begin position="203"/>
        <end position="361"/>
    </location>
</feature>
<proteinExistence type="predicted"/>
<organism evidence="2 3">
    <name type="scientific">Sphagnum troendelagicum</name>
    <dbReference type="NCBI Taxonomy" id="128251"/>
    <lineage>
        <taxon>Eukaryota</taxon>
        <taxon>Viridiplantae</taxon>
        <taxon>Streptophyta</taxon>
        <taxon>Embryophyta</taxon>
        <taxon>Bryophyta</taxon>
        <taxon>Sphagnophytina</taxon>
        <taxon>Sphagnopsida</taxon>
        <taxon>Sphagnales</taxon>
        <taxon>Sphagnaceae</taxon>
        <taxon>Sphagnum</taxon>
    </lineage>
</organism>
<reference evidence="2" key="1">
    <citation type="submission" date="2024-02" db="EMBL/GenBank/DDBJ databases">
        <authorList>
            <consortium name="ELIXIR-Norway"/>
            <consortium name="Elixir Norway"/>
        </authorList>
    </citation>
    <scope>NUCLEOTIDE SEQUENCE</scope>
</reference>
<evidence type="ECO:0000313" key="2">
    <source>
        <dbReference type="EMBL" id="CAK9213203.1"/>
    </source>
</evidence>
<gene>
    <name evidence="2" type="ORF">CSSPTR1EN2_LOCUS11619</name>
</gene>
<evidence type="ECO:0000256" key="1">
    <source>
        <dbReference type="SAM" id="MobiDB-lite"/>
    </source>
</evidence>
<sequence length="361" mass="38646">MLISVRRSGTTLSVRGFSNFNWNEAYRPREDTATRRGVCSICAHGSLAALHSFDKKNLQSRPMQPKNCTVNGVPLGSCKQLSHGPVIIPSKSVCMYDIHLLSFTMEQPDFIQTSTSQEPPSSLVYLMDHARRQDMVMISSVIQPQINPSRPDVQPSINLNPEPDLTPPVPISPTPPTTNPDVQPDDVAPSEVPASIPTEVATINPVPIPGFDPSRDPDVIPGPSLPSESPVPSTPIEIPSPMPVQDPPPEYPSMLEISPRMQVAEAAVTEVPQSPPISPQKVTPHVPPGIPKPTLPPQTTRILPPETAPSIPLPQTPITPPNASTTIPRPTNPPPGTPPLTPKDKPGPVPPPPPPPIPEGP</sequence>
<feature type="region of interest" description="Disordered" evidence="1">
    <location>
        <begin position="142"/>
        <end position="189"/>
    </location>
</feature>
<feature type="compositionally biased region" description="Pro residues" evidence="1">
    <location>
        <begin position="330"/>
        <end position="361"/>
    </location>
</feature>
<dbReference type="PRINTS" id="PR01217">
    <property type="entry name" value="PRICHEXTENSN"/>
</dbReference>